<sequence>MFFQRYRTTAESTRPAGTAGTIPGEHPISGSGGTGNGAGMHYHKEPARPHRGSRTADRGESLFPANRQLSFGAIRKSGGTYG</sequence>
<dbReference type="EMBL" id="BAAATA010000005">
    <property type="protein sequence ID" value="GAA2478439.1"/>
    <property type="molecule type" value="Genomic_DNA"/>
</dbReference>
<comment type="caution">
    <text evidence="2">The sequence shown here is derived from an EMBL/GenBank/DDBJ whole genome shotgun (WGS) entry which is preliminary data.</text>
</comment>
<feature type="region of interest" description="Disordered" evidence="1">
    <location>
        <begin position="1"/>
        <end position="82"/>
    </location>
</feature>
<reference evidence="2 3" key="1">
    <citation type="journal article" date="2019" name="Int. J. Syst. Evol. Microbiol.">
        <title>The Global Catalogue of Microorganisms (GCM) 10K type strain sequencing project: providing services to taxonomists for standard genome sequencing and annotation.</title>
        <authorList>
            <consortium name="The Broad Institute Genomics Platform"/>
            <consortium name="The Broad Institute Genome Sequencing Center for Infectious Disease"/>
            <person name="Wu L."/>
            <person name="Ma J."/>
        </authorList>
    </citation>
    <scope>NUCLEOTIDE SEQUENCE [LARGE SCALE GENOMIC DNA]</scope>
    <source>
        <strain evidence="2 3">JCM 6307</strain>
    </source>
</reference>
<protein>
    <submittedName>
        <fullName evidence="2">Uncharacterized protein</fullName>
    </submittedName>
</protein>
<dbReference type="Proteomes" id="UP001501358">
    <property type="component" value="Unassembled WGS sequence"/>
</dbReference>
<organism evidence="2 3">
    <name type="scientific">Streptomyces thermolineatus</name>
    <dbReference type="NCBI Taxonomy" id="44033"/>
    <lineage>
        <taxon>Bacteria</taxon>
        <taxon>Bacillati</taxon>
        <taxon>Actinomycetota</taxon>
        <taxon>Actinomycetes</taxon>
        <taxon>Kitasatosporales</taxon>
        <taxon>Streptomycetaceae</taxon>
        <taxon>Streptomyces</taxon>
    </lineage>
</organism>
<evidence type="ECO:0000256" key="1">
    <source>
        <dbReference type="SAM" id="MobiDB-lite"/>
    </source>
</evidence>
<feature type="compositionally biased region" description="Polar residues" evidence="1">
    <location>
        <begin position="1"/>
        <end position="12"/>
    </location>
</feature>
<evidence type="ECO:0000313" key="3">
    <source>
        <dbReference type="Proteomes" id="UP001501358"/>
    </source>
</evidence>
<proteinExistence type="predicted"/>
<gene>
    <name evidence="2" type="ORF">GCM10010406_13240</name>
</gene>
<evidence type="ECO:0000313" key="2">
    <source>
        <dbReference type="EMBL" id="GAA2478439.1"/>
    </source>
</evidence>
<name>A0ABN3L605_9ACTN</name>
<keyword evidence="3" id="KW-1185">Reference proteome</keyword>
<accession>A0ABN3L605</accession>
<feature type="compositionally biased region" description="Basic and acidic residues" evidence="1">
    <location>
        <begin position="42"/>
        <end position="60"/>
    </location>
</feature>